<reference evidence="1" key="1">
    <citation type="journal article" date="2011" name="Environ. Microbiol.">
        <title>Genomic insights into the metabolic potential of the polycyclic aromatic hydrocarbon degrading sulfate-reducing Deltaproteobacterium N47.</title>
        <authorList>
            <person name="Bergmann F."/>
            <person name="Selesi D."/>
            <person name="Weinmaier T."/>
            <person name="Tischler P."/>
            <person name="Rattei T."/>
            <person name="Meckenstock R.U."/>
        </authorList>
    </citation>
    <scope>NUCLEOTIDE SEQUENCE</scope>
</reference>
<accession>E1YCZ9</accession>
<evidence type="ECO:0000313" key="1">
    <source>
        <dbReference type="EMBL" id="CBX28443.1"/>
    </source>
</evidence>
<sequence length="95" mass="11264">MNLYHSVLISKREFELSYHFRIRNFSKKGMCILVREDSKIIEHLHVGEVLNMQFYPLKESDPIEYSKAEIKHISKDDRGRFPGHLLVGLNKFESE</sequence>
<proteinExistence type="predicted"/>
<name>E1YCZ9_9BACT</name>
<dbReference type="EMBL" id="FR695868">
    <property type="protein sequence ID" value="CBX28443.1"/>
    <property type="molecule type" value="Genomic_DNA"/>
</dbReference>
<protein>
    <submittedName>
        <fullName evidence="1">Uncharacterized protein</fullName>
    </submittedName>
</protein>
<dbReference type="AlphaFoldDB" id="E1YCZ9"/>
<organism evidence="1">
    <name type="scientific">uncultured Desulfobacterium sp</name>
    <dbReference type="NCBI Taxonomy" id="201089"/>
    <lineage>
        <taxon>Bacteria</taxon>
        <taxon>Pseudomonadati</taxon>
        <taxon>Thermodesulfobacteriota</taxon>
        <taxon>Desulfobacteria</taxon>
        <taxon>Desulfobacterales</taxon>
        <taxon>Desulfobacteriaceae</taxon>
        <taxon>Desulfobacterium</taxon>
        <taxon>environmental samples</taxon>
    </lineage>
</organism>
<gene>
    <name evidence="1" type="ORF">N47_G37670</name>
</gene>